<reference evidence="4 5" key="1">
    <citation type="submission" date="2018-07" db="EMBL/GenBank/DDBJ databases">
        <title>Genome sequencing of oomycete isolates from Chile give support for New Zealand origin for Phytophthora kernoviae and make available the first Nothophytophthora sp. genome.</title>
        <authorList>
            <person name="Studholme D.J."/>
            <person name="Sanfuentes E."/>
            <person name="Panda P."/>
            <person name="Hill R."/>
            <person name="Sambles C."/>
            <person name="Grant M."/>
            <person name="Williams N.M."/>
            <person name="Mcdougal R.L."/>
        </authorList>
    </citation>
    <scope>NUCLEOTIDE SEQUENCE [LARGE SCALE GENOMIC DNA]</scope>
    <source>
        <strain evidence="3">Chile6</strain>
        <strain evidence="2">Chile7</strain>
    </source>
</reference>
<dbReference type="EMBL" id="MBAD02001096">
    <property type="protein sequence ID" value="RLN58618.1"/>
    <property type="molecule type" value="Genomic_DNA"/>
</dbReference>
<dbReference type="SUPFAM" id="SSF118196">
    <property type="entry name" value="YaeB-like"/>
    <property type="match status" value="1"/>
</dbReference>
<evidence type="ECO:0000313" key="5">
    <source>
        <dbReference type="Proteomes" id="UP000284657"/>
    </source>
</evidence>
<evidence type="ECO:0000313" key="4">
    <source>
        <dbReference type="Proteomes" id="UP000277300"/>
    </source>
</evidence>
<dbReference type="EMBL" id="MBDO02000010">
    <property type="protein sequence ID" value="RLN68759.1"/>
    <property type="molecule type" value="Genomic_DNA"/>
</dbReference>
<accession>A0A3F2S238</accession>
<dbReference type="InterPro" id="IPR036414">
    <property type="entry name" value="YaeB_N_sf"/>
</dbReference>
<dbReference type="Gene3D" id="2.40.30.70">
    <property type="entry name" value="YaeB-like"/>
    <property type="match status" value="1"/>
</dbReference>
<dbReference type="AlphaFoldDB" id="A0A3F2S238"/>
<evidence type="ECO:0008006" key="6">
    <source>
        <dbReference type="Google" id="ProtNLM"/>
    </source>
</evidence>
<dbReference type="Proteomes" id="UP000277300">
    <property type="component" value="Unassembled WGS sequence"/>
</dbReference>
<dbReference type="InterPro" id="IPR036413">
    <property type="entry name" value="YaeB-like_sf"/>
</dbReference>
<evidence type="ECO:0000313" key="2">
    <source>
        <dbReference type="EMBL" id="RLN58618.1"/>
    </source>
</evidence>
<sequence>MILKRAAPAQLDQTHGRQDRSRARISSDDLVHGTPVLDVKPYVFAEPTLDAIVQQRRSKFYATAAELRRAIEQMLVLDICSLHQGRGSIAEAQRF</sequence>
<evidence type="ECO:0000256" key="1">
    <source>
        <dbReference type="SAM" id="MobiDB-lite"/>
    </source>
</evidence>
<dbReference type="Proteomes" id="UP000284657">
    <property type="component" value="Unassembled WGS sequence"/>
</dbReference>
<comment type="caution">
    <text evidence="3">The sequence shown here is derived from an EMBL/GenBank/DDBJ whole genome shotgun (WGS) entry which is preliminary data.</text>
</comment>
<proteinExistence type="predicted"/>
<dbReference type="OrthoDB" id="4882at2759"/>
<feature type="region of interest" description="Disordered" evidence="1">
    <location>
        <begin position="1"/>
        <end position="25"/>
    </location>
</feature>
<protein>
    <recommendedName>
        <fullName evidence="6">TsaA-like domain-containing protein</fullName>
    </recommendedName>
</protein>
<evidence type="ECO:0000313" key="3">
    <source>
        <dbReference type="EMBL" id="RLN68759.1"/>
    </source>
</evidence>
<organism evidence="3 4">
    <name type="scientific">Phytophthora kernoviae</name>
    <dbReference type="NCBI Taxonomy" id="325452"/>
    <lineage>
        <taxon>Eukaryota</taxon>
        <taxon>Sar</taxon>
        <taxon>Stramenopiles</taxon>
        <taxon>Oomycota</taxon>
        <taxon>Peronosporomycetes</taxon>
        <taxon>Peronosporales</taxon>
        <taxon>Peronosporaceae</taxon>
        <taxon>Phytophthora</taxon>
    </lineage>
</organism>
<feature type="compositionally biased region" description="Basic and acidic residues" evidence="1">
    <location>
        <begin position="14"/>
        <end position="25"/>
    </location>
</feature>
<name>A0A3F2S238_9STRA</name>
<gene>
    <name evidence="2" type="ORF">BBJ29_009663</name>
    <name evidence="3" type="ORF">BBP00_00000858</name>
</gene>